<dbReference type="EMBL" id="RZHF01000029">
    <property type="protein sequence ID" value="RUR27724.1"/>
    <property type="molecule type" value="Genomic_DNA"/>
</dbReference>
<keyword evidence="2" id="KW-0863">Zinc-finger</keyword>
<feature type="domain" description="Zinc finger DksA/TraR C4-type" evidence="5">
    <location>
        <begin position="35"/>
        <end position="65"/>
    </location>
</feature>
<evidence type="ECO:0000256" key="1">
    <source>
        <dbReference type="ARBA" id="ARBA00022723"/>
    </source>
</evidence>
<evidence type="ECO:0000313" key="6">
    <source>
        <dbReference type="EMBL" id="RUR27724.1"/>
    </source>
</evidence>
<dbReference type="NCBIfam" id="TIGR02419">
    <property type="entry name" value="C4_traR_proteo"/>
    <property type="match status" value="1"/>
</dbReference>
<dbReference type="InterPro" id="IPR000962">
    <property type="entry name" value="Znf_DskA_TraR"/>
</dbReference>
<organism evidence="6 7">
    <name type="scientific">Vreelandella nanhaiensis</name>
    <dbReference type="NCBI Taxonomy" id="1258546"/>
    <lineage>
        <taxon>Bacteria</taxon>
        <taxon>Pseudomonadati</taxon>
        <taxon>Pseudomonadota</taxon>
        <taxon>Gammaproteobacteria</taxon>
        <taxon>Oceanospirillales</taxon>
        <taxon>Halomonadaceae</taxon>
        <taxon>Vreelandella</taxon>
    </lineage>
</organism>
<dbReference type="Gene3D" id="1.20.120.910">
    <property type="entry name" value="DksA, coiled-coil domain"/>
    <property type="match status" value="1"/>
</dbReference>
<evidence type="ECO:0000256" key="3">
    <source>
        <dbReference type="ARBA" id="ARBA00022833"/>
    </source>
</evidence>
<evidence type="ECO:0000259" key="5">
    <source>
        <dbReference type="Pfam" id="PF01258"/>
    </source>
</evidence>
<dbReference type="Proteomes" id="UP000287023">
    <property type="component" value="Unassembled WGS sequence"/>
</dbReference>
<name>A0A3S0VZU0_9GAMM</name>
<dbReference type="SUPFAM" id="SSF57716">
    <property type="entry name" value="Glucocorticoid receptor-like (DNA-binding domain)"/>
    <property type="match status" value="1"/>
</dbReference>
<dbReference type="PANTHER" id="PTHR38777">
    <property type="entry name" value="FELS-2 PROPHAGE PROTEIN"/>
    <property type="match status" value="1"/>
</dbReference>
<dbReference type="GO" id="GO:0008270">
    <property type="term" value="F:zinc ion binding"/>
    <property type="evidence" value="ECO:0007669"/>
    <property type="project" value="UniProtKB-KW"/>
</dbReference>
<reference evidence="6 7" key="1">
    <citation type="submission" date="2018-12" db="EMBL/GenBank/DDBJ databases">
        <title>three novel Halomonas strain isolated from plants.</title>
        <authorList>
            <person name="Sun C."/>
        </authorList>
    </citation>
    <scope>NUCLEOTIDE SEQUENCE [LARGE SCALE GENOMIC DNA]</scope>
    <source>
        <strain evidence="6 7">JCM 18142</strain>
    </source>
</reference>
<dbReference type="Pfam" id="PF01258">
    <property type="entry name" value="zf-dskA_traR"/>
    <property type="match status" value="1"/>
</dbReference>
<gene>
    <name evidence="6" type="ORF">ELY38_18845</name>
</gene>
<keyword evidence="3" id="KW-0862">Zinc</keyword>
<dbReference type="AlphaFoldDB" id="A0A3S0VZU0"/>
<accession>A0A3S0VZU0</accession>
<feature type="zinc finger region" description="dksA C4-type" evidence="4">
    <location>
        <begin position="35"/>
        <end position="59"/>
    </location>
</feature>
<evidence type="ECO:0000256" key="4">
    <source>
        <dbReference type="PROSITE-ProRule" id="PRU00510"/>
    </source>
</evidence>
<keyword evidence="7" id="KW-1185">Reference proteome</keyword>
<dbReference type="OrthoDB" id="962301at2"/>
<dbReference type="RefSeq" id="WP_127063692.1">
    <property type="nucleotide sequence ID" value="NZ_RZHF01000029.1"/>
</dbReference>
<protein>
    <submittedName>
        <fullName evidence="6">TraR/DksA family transcriptional regulator</fullName>
    </submittedName>
</protein>
<dbReference type="PANTHER" id="PTHR38777:SF1">
    <property type="entry name" value="DNAK SUPPRESSOR PROTEIN"/>
    <property type="match status" value="1"/>
</dbReference>
<dbReference type="PROSITE" id="PS51128">
    <property type="entry name" value="ZF_DKSA_2"/>
    <property type="match status" value="1"/>
</dbReference>
<evidence type="ECO:0000256" key="2">
    <source>
        <dbReference type="ARBA" id="ARBA00022771"/>
    </source>
</evidence>
<dbReference type="InterPro" id="IPR012783">
    <property type="entry name" value="Znf_C4_TraR"/>
</dbReference>
<dbReference type="GO" id="GO:1900378">
    <property type="term" value="P:positive regulation of secondary metabolite biosynthetic process"/>
    <property type="evidence" value="ECO:0007669"/>
    <property type="project" value="TreeGrafter"/>
</dbReference>
<proteinExistence type="predicted"/>
<evidence type="ECO:0000313" key="7">
    <source>
        <dbReference type="Proteomes" id="UP000287023"/>
    </source>
</evidence>
<keyword evidence="1" id="KW-0479">Metal-binding</keyword>
<comment type="caution">
    <text evidence="6">The sequence shown here is derived from an EMBL/GenBank/DDBJ whole genome shotgun (WGS) entry which is preliminary data.</text>
</comment>
<sequence length="72" mass="8160">MANNIDRAAEITQRNLETALANRVRIAEPAANDECIDCGYEIPAARRQAAPWATTCIECQGIRERQARRFRE</sequence>